<evidence type="ECO:0000313" key="4">
    <source>
        <dbReference type="EMBL" id="EEF32872.1"/>
    </source>
</evidence>
<accession>B9SU34</accession>
<organism evidence="4 5">
    <name type="scientific">Ricinus communis</name>
    <name type="common">Castor bean</name>
    <dbReference type="NCBI Taxonomy" id="3988"/>
    <lineage>
        <taxon>Eukaryota</taxon>
        <taxon>Viridiplantae</taxon>
        <taxon>Streptophyta</taxon>
        <taxon>Embryophyta</taxon>
        <taxon>Tracheophyta</taxon>
        <taxon>Spermatophyta</taxon>
        <taxon>Magnoliopsida</taxon>
        <taxon>eudicotyledons</taxon>
        <taxon>Gunneridae</taxon>
        <taxon>Pentapetalae</taxon>
        <taxon>rosids</taxon>
        <taxon>fabids</taxon>
        <taxon>Malpighiales</taxon>
        <taxon>Euphorbiaceae</taxon>
        <taxon>Acalyphoideae</taxon>
        <taxon>Acalypheae</taxon>
        <taxon>Ricinus</taxon>
    </lineage>
</organism>
<dbReference type="PANTHER" id="PTHR34960:SF1">
    <property type="entry name" value="EMB|CAB68146.1-RELATED"/>
    <property type="match status" value="1"/>
</dbReference>
<evidence type="ECO:0000256" key="2">
    <source>
        <dbReference type="SAM" id="Phobius"/>
    </source>
</evidence>
<dbReference type="PANTHER" id="PTHR34960">
    <property type="entry name" value="EMB|CAB68146.1-RELATED"/>
    <property type="match status" value="1"/>
</dbReference>
<keyword evidence="5" id="KW-1185">Reference proteome</keyword>
<dbReference type="FunCoup" id="B9SU34">
    <property type="interactions" value="114"/>
</dbReference>
<sequence length="499" mass="55754">MGITAKSKAKSNHDNWGMGFLLVFLPEDNSATATTAADAIVDKANTSPSPSSSYNSTKTIKRTNSNNPILTKTQSTISICALLLFLSLLLFTLSTFEPSIPNSANTLKTPRRLLPEKFPSNPIKIHQPIMTKSNFSWFSKIWLSRNGNKRSELLSSFALQGMGKLYLRGTKAMNDLVVGHVAEDTNEDEFRVFLRLLHRSGVTAKADLVFIFSSSLLVSRFEGLIREENDSFLKLVQYYKQLNSTSPDPVSVAASGLRFDVTQFVKHGKKEMAEPLWGKRIRVNNYNESEETESESTRLSYGSVVGFETSELDPENSLNGFLDHVPMSLKRWACYPMLLGRVRRNFKHVMLVDVKKLVLLSDPLGRVRNRSPESVHISTKLESSSSTKHVKRNSDKTQSHSQVNSGILMGGIRGIRRLSSAMLTEIVRAAMQNKKKISVTESKILSQLVSNGHILKNIDLIMAAESIPEMSSLTEANSARWDHHKIIQRGNDSSVYRDC</sequence>
<evidence type="ECO:0000313" key="5">
    <source>
        <dbReference type="Proteomes" id="UP000008311"/>
    </source>
</evidence>
<feature type="region of interest" description="Disordered" evidence="1">
    <location>
        <begin position="44"/>
        <end position="65"/>
    </location>
</feature>
<reference evidence="5" key="1">
    <citation type="journal article" date="2010" name="Nat. Biotechnol.">
        <title>Draft genome sequence of the oilseed species Ricinus communis.</title>
        <authorList>
            <person name="Chan A.P."/>
            <person name="Crabtree J."/>
            <person name="Zhao Q."/>
            <person name="Lorenzi H."/>
            <person name="Orvis J."/>
            <person name="Puiu D."/>
            <person name="Melake-Berhan A."/>
            <person name="Jones K.M."/>
            <person name="Redman J."/>
            <person name="Chen G."/>
            <person name="Cahoon E.B."/>
            <person name="Gedil M."/>
            <person name="Stanke M."/>
            <person name="Haas B.J."/>
            <person name="Wortman J.R."/>
            <person name="Fraser-Liggett C.M."/>
            <person name="Ravel J."/>
            <person name="Rabinowicz P.D."/>
        </authorList>
    </citation>
    <scope>NUCLEOTIDE SEQUENCE [LARGE SCALE GENOMIC DNA]</scope>
    <source>
        <strain evidence="5">cv. Hale</strain>
    </source>
</reference>
<dbReference type="InterPro" id="IPR056682">
    <property type="entry name" value="DUF7780"/>
</dbReference>
<evidence type="ECO:0000259" key="3">
    <source>
        <dbReference type="Pfam" id="PF25002"/>
    </source>
</evidence>
<evidence type="ECO:0000256" key="1">
    <source>
        <dbReference type="SAM" id="MobiDB-lite"/>
    </source>
</evidence>
<dbReference type="Proteomes" id="UP000008311">
    <property type="component" value="Unassembled WGS sequence"/>
</dbReference>
<keyword evidence="2" id="KW-1133">Transmembrane helix</keyword>
<proteinExistence type="predicted"/>
<dbReference type="InParanoid" id="B9SU34"/>
<dbReference type="Pfam" id="PF25002">
    <property type="entry name" value="DUF7780"/>
    <property type="match status" value="1"/>
</dbReference>
<keyword evidence="2" id="KW-0472">Membrane</keyword>
<protein>
    <recommendedName>
        <fullName evidence="3">DUF7780 domain-containing protein</fullName>
    </recommendedName>
</protein>
<gene>
    <name evidence="4" type="ORF">RCOM_1215380</name>
</gene>
<dbReference type="eggNOG" id="ENOG502QTG6">
    <property type="taxonomic scope" value="Eukaryota"/>
</dbReference>
<feature type="domain" description="DUF7780" evidence="3">
    <location>
        <begin position="156"/>
        <end position="466"/>
    </location>
</feature>
<name>B9SU34_RICCO</name>
<feature type="region of interest" description="Disordered" evidence="1">
    <location>
        <begin position="371"/>
        <end position="402"/>
    </location>
</feature>
<feature type="compositionally biased region" description="Low complexity" evidence="1">
    <location>
        <begin position="44"/>
        <end position="57"/>
    </location>
</feature>
<dbReference type="AlphaFoldDB" id="B9SU34"/>
<keyword evidence="2" id="KW-0812">Transmembrane</keyword>
<feature type="transmembrane region" description="Helical" evidence="2">
    <location>
        <begin position="76"/>
        <end position="96"/>
    </location>
</feature>
<feature type="compositionally biased region" description="Polar residues" evidence="1">
    <location>
        <begin position="376"/>
        <end position="387"/>
    </location>
</feature>
<dbReference type="EMBL" id="EQ974139">
    <property type="protein sequence ID" value="EEF32872.1"/>
    <property type="molecule type" value="Genomic_DNA"/>
</dbReference>